<evidence type="ECO:0000256" key="8">
    <source>
        <dbReference type="ARBA" id="ARBA00023004"/>
    </source>
</evidence>
<feature type="chain" id="PRO_5022129328" evidence="16">
    <location>
        <begin position="27"/>
        <end position="748"/>
    </location>
</feature>
<evidence type="ECO:0000256" key="14">
    <source>
        <dbReference type="PROSITE-ProRule" id="PRU01360"/>
    </source>
</evidence>
<proteinExistence type="inferred from homology"/>
<evidence type="ECO:0000256" key="13">
    <source>
        <dbReference type="ARBA" id="ARBA00023237"/>
    </source>
</evidence>
<dbReference type="Gene3D" id="2.170.130.10">
    <property type="entry name" value="TonB-dependent receptor, plug domain"/>
    <property type="match status" value="1"/>
</dbReference>
<dbReference type="GO" id="GO:0015344">
    <property type="term" value="F:siderophore uptake transmembrane transporter activity"/>
    <property type="evidence" value="ECO:0007669"/>
    <property type="project" value="TreeGrafter"/>
</dbReference>
<reference evidence="19 20" key="1">
    <citation type="submission" date="2019-07" db="EMBL/GenBank/DDBJ databases">
        <title>Ln-dependent methylotrophs.</title>
        <authorList>
            <person name="Tani A."/>
        </authorList>
    </citation>
    <scope>NUCLEOTIDE SEQUENCE [LARGE SCALE GENOMIC DNA]</scope>
    <source>
        <strain evidence="19 20">SM89A</strain>
    </source>
</reference>
<keyword evidence="6 14" id="KW-0812">Transmembrane</keyword>
<keyword evidence="4 14" id="KW-1134">Transmembrane beta strand</keyword>
<comment type="subcellular location">
    <subcellularLocation>
        <location evidence="1 14">Cell outer membrane</location>
        <topology evidence="1 14">Multi-pass membrane protein</topology>
    </subcellularLocation>
</comment>
<dbReference type="InterPro" id="IPR012910">
    <property type="entry name" value="Plug_dom"/>
</dbReference>
<dbReference type="SUPFAM" id="SSF56935">
    <property type="entry name" value="Porins"/>
    <property type="match status" value="1"/>
</dbReference>
<dbReference type="Gene3D" id="2.40.170.20">
    <property type="entry name" value="TonB-dependent receptor, beta-barrel domain"/>
    <property type="match status" value="1"/>
</dbReference>
<dbReference type="EMBL" id="VJMF01000071">
    <property type="protein sequence ID" value="TRL30415.1"/>
    <property type="molecule type" value="Genomic_DNA"/>
</dbReference>
<evidence type="ECO:0000256" key="15">
    <source>
        <dbReference type="RuleBase" id="RU003357"/>
    </source>
</evidence>
<keyword evidence="12 19" id="KW-0675">Receptor</keyword>
<dbReference type="RefSeq" id="WP_142863967.1">
    <property type="nucleotide sequence ID" value="NZ_VJMF01000071.1"/>
</dbReference>
<dbReference type="NCBIfam" id="TIGR01783">
    <property type="entry name" value="TonB-siderophor"/>
    <property type="match status" value="1"/>
</dbReference>
<evidence type="ECO:0000313" key="20">
    <source>
        <dbReference type="Proteomes" id="UP000316781"/>
    </source>
</evidence>
<organism evidence="19 20">
    <name type="scientific">Methylosinus sporium</name>
    <dbReference type="NCBI Taxonomy" id="428"/>
    <lineage>
        <taxon>Bacteria</taxon>
        <taxon>Pseudomonadati</taxon>
        <taxon>Pseudomonadota</taxon>
        <taxon>Alphaproteobacteria</taxon>
        <taxon>Hyphomicrobiales</taxon>
        <taxon>Methylocystaceae</taxon>
        <taxon>Methylosinus</taxon>
    </lineage>
</organism>
<keyword evidence="5" id="KW-0410">Iron transport</keyword>
<evidence type="ECO:0000256" key="10">
    <source>
        <dbReference type="ARBA" id="ARBA00023077"/>
    </source>
</evidence>
<evidence type="ECO:0000256" key="9">
    <source>
        <dbReference type="ARBA" id="ARBA00023065"/>
    </source>
</evidence>
<dbReference type="InterPro" id="IPR000531">
    <property type="entry name" value="Beta-barrel_TonB"/>
</dbReference>
<evidence type="ECO:0000256" key="4">
    <source>
        <dbReference type="ARBA" id="ARBA00022452"/>
    </source>
</evidence>
<evidence type="ECO:0000256" key="5">
    <source>
        <dbReference type="ARBA" id="ARBA00022496"/>
    </source>
</evidence>
<accession>A0A549SLC2</accession>
<feature type="domain" description="TonB-dependent receptor-like beta-barrel" evidence="17">
    <location>
        <begin position="265"/>
        <end position="717"/>
    </location>
</feature>
<dbReference type="InterPro" id="IPR039426">
    <property type="entry name" value="TonB-dep_rcpt-like"/>
</dbReference>
<keyword evidence="11 14" id="KW-0472">Membrane</keyword>
<dbReference type="Pfam" id="PF07715">
    <property type="entry name" value="Plug"/>
    <property type="match status" value="1"/>
</dbReference>
<gene>
    <name evidence="19" type="ORF">FM996_16720</name>
</gene>
<dbReference type="InterPro" id="IPR010105">
    <property type="entry name" value="TonB_sidphr_rcpt"/>
</dbReference>
<feature type="signal peptide" evidence="16">
    <location>
        <begin position="1"/>
        <end position="26"/>
    </location>
</feature>
<dbReference type="InterPro" id="IPR036942">
    <property type="entry name" value="Beta-barrel_TonB_sf"/>
</dbReference>
<evidence type="ECO:0000256" key="16">
    <source>
        <dbReference type="SAM" id="SignalP"/>
    </source>
</evidence>
<comment type="caution">
    <text evidence="19">The sequence shown here is derived from an EMBL/GenBank/DDBJ whole genome shotgun (WGS) entry which is preliminary data.</text>
</comment>
<comment type="similarity">
    <text evidence="2 14 15">Belongs to the TonB-dependent receptor family.</text>
</comment>
<evidence type="ECO:0000256" key="12">
    <source>
        <dbReference type="ARBA" id="ARBA00023170"/>
    </source>
</evidence>
<evidence type="ECO:0000256" key="11">
    <source>
        <dbReference type="ARBA" id="ARBA00023136"/>
    </source>
</evidence>
<dbReference type="PROSITE" id="PS52016">
    <property type="entry name" value="TONB_DEPENDENT_REC_3"/>
    <property type="match status" value="1"/>
</dbReference>
<dbReference type="PANTHER" id="PTHR32552:SF68">
    <property type="entry name" value="FERRICHROME OUTER MEMBRANE TRANSPORTER_PHAGE RECEPTOR"/>
    <property type="match status" value="1"/>
</dbReference>
<evidence type="ECO:0000256" key="2">
    <source>
        <dbReference type="ARBA" id="ARBA00009810"/>
    </source>
</evidence>
<dbReference type="InterPro" id="IPR037066">
    <property type="entry name" value="Plug_dom_sf"/>
</dbReference>
<evidence type="ECO:0000256" key="1">
    <source>
        <dbReference type="ARBA" id="ARBA00004571"/>
    </source>
</evidence>
<sequence>MFRSALLRGASAGALALVLSSSRALAQDALPTIDIAGEAPARAKSGEKSASSQNGAGLGGRFTGYTVDMDTATVSGKDRTSILKTPFNIQVVPRQAMDDQQAISVKDAIVGNVSSVRPASGNFGSNYQQFLIRGIDNTNVYRNNLRQYLNTSLETENLQSIEVLKGPAAMLFGRLEPGGVVNLVVKRPLETPYVSVQEQFGSWNTTRTTVDATGPLTEDKTWLYRVNLEFSRNDHIQKYRTDQNAFVGPTITYHPIEQFRFNLDLEYQNHIFGPDRPIPAVGTRPASLARSFTPSNPGLELANPSREERRSFGYDWTYDISDDWHVTNRFYYTNALLTLRQIGISALNETTGVATRNVYDNGDRVLTTLSTNLDVNGKFSIGPFDNAVLLGADYYDFHQRGSNFSGASPFAPQINIYYPIEPLQYYVKLPDNNFFKTVFVWKGVYGQDVISFFDDKVHVLLGGRYDWAENGTGNSAISDEEARGVYNPATSRGFRTAYDEAFSPRVGLLIQPLPWLSFYGNFSRSFGATNALPVPGQPLFAPQIGTQFEGGVKAAVLDGALTATLAYYDITKSNITVSVPGTPYAVPIGTVRSEGFEFDLAGRLDEHWSVIANYSHDEARITKDSTATGGSGTTGNRMTNVPRNAGNLWLKYDADGEFEGFSLGGGFNYVGHRQGDAQNSFQLPAYTLVNAMVMYRFQPSALPWVKNLTAQVNVRNLLDTTYFPNSAGRLFTYPGDGRTILGSLRVEF</sequence>
<evidence type="ECO:0000259" key="18">
    <source>
        <dbReference type="Pfam" id="PF07715"/>
    </source>
</evidence>
<dbReference type="AlphaFoldDB" id="A0A549SLC2"/>
<keyword evidence="10 15" id="KW-0798">TonB box</keyword>
<dbReference type="GO" id="GO:0015891">
    <property type="term" value="P:siderophore transport"/>
    <property type="evidence" value="ECO:0007669"/>
    <property type="project" value="InterPro"/>
</dbReference>
<keyword evidence="3 14" id="KW-0813">Transport</keyword>
<dbReference type="GO" id="GO:0038023">
    <property type="term" value="F:signaling receptor activity"/>
    <property type="evidence" value="ECO:0007669"/>
    <property type="project" value="InterPro"/>
</dbReference>
<evidence type="ECO:0000313" key="19">
    <source>
        <dbReference type="EMBL" id="TRL30415.1"/>
    </source>
</evidence>
<evidence type="ECO:0000259" key="17">
    <source>
        <dbReference type="Pfam" id="PF00593"/>
    </source>
</evidence>
<feature type="domain" description="TonB-dependent receptor plug" evidence="18">
    <location>
        <begin position="83"/>
        <end position="180"/>
    </location>
</feature>
<dbReference type="Pfam" id="PF00593">
    <property type="entry name" value="TonB_dep_Rec_b-barrel"/>
    <property type="match status" value="1"/>
</dbReference>
<evidence type="ECO:0000256" key="3">
    <source>
        <dbReference type="ARBA" id="ARBA00022448"/>
    </source>
</evidence>
<keyword evidence="13 14" id="KW-0998">Cell outer membrane</keyword>
<evidence type="ECO:0000256" key="7">
    <source>
        <dbReference type="ARBA" id="ARBA00022729"/>
    </source>
</evidence>
<dbReference type="PANTHER" id="PTHR32552">
    <property type="entry name" value="FERRICHROME IRON RECEPTOR-RELATED"/>
    <property type="match status" value="1"/>
</dbReference>
<dbReference type="CDD" id="cd01347">
    <property type="entry name" value="ligand_gated_channel"/>
    <property type="match status" value="1"/>
</dbReference>
<keyword evidence="8" id="KW-0408">Iron</keyword>
<keyword evidence="7 16" id="KW-0732">Signal</keyword>
<dbReference type="Proteomes" id="UP000316781">
    <property type="component" value="Unassembled WGS sequence"/>
</dbReference>
<keyword evidence="9" id="KW-0406">Ion transport</keyword>
<name>A0A549SLC2_METSR</name>
<evidence type="ECO:0000256" key="6">
    <source>
        <dbReference type="ARBA" id="ARBA00022692"/>
    </source>
</evidence>
<dbReference type="GO" id="GO:0009279">
    <property type="term" value="C:cell outer membrane"/>
    <property type="evidence" value="ECO:0007669"/>
    <property type="project" value="UniProtKB-SubCell"/>
</dbReference>
<protein>
    <submittedName>
        <fullName evidence="19">TonB-dependent siderophore receptor</fullName>
    </submittedName>
</protein>